<dbReference type="PANTHER" id="PTHR43364">
    <property type="entry name" value="NADH-SPECIFIC METHYLGLYOXAL REDUCTASE-RELATED"/>
    <property type="match status" value="1"/>
</dbReference>
<proteinExistence type="predicted"/>
<keyword evidence="1" id="KW-0560">Oxidoreductase</keyword>
<feature type="domain" description="NADP-dependent oxidoreductase" evidence="2">
    <location>
        <begin position="16"/>
        <end position="324"/>
    </location>
</feature>
<dbReference type="EMBL" id="JADCNN020000012">
    <property type="protein sequence ID" value="MBM6996859.1"/>
    <property type="molecule type" value="Genomic_DNA"/>
</dbReference>
<dbReference type="InterPro" id="IPR050523">
    <property type="entry name" value="AKR_Detox_Biosynth"/>
</dbReference>
<evidence type="ECO:0000313" key="3">
    <source>
        <dbReference type="EMBL" id="MBM6996859.1"/>
    </source>
</evidence>
<evidence type="ECO:0000256" key="1">
    <source>
        <dbReference type="ARBA" id="ARBA00023002"/>
    </source>
</evidence>
<dbReference type="Gene3D" id="3.20.20.100">
    <property type="entry name" value="NADP-dependent oxidoreductase domain"/>
    <property type="match status" value="1"/>
</dbReference>
<dbReference type="SUPFAM" id="SSF51430">
    <property type="entry name" value="NAD(P)-linked oxidoreductase"/>
    <property type="match status" value="1"/>
</dbReference>
<dbReference type="Pfam" id="PF00248">
    <property type="entry name" value="Aldo_ket_red"/>
    <property type="match status" value="1"/>
</dbReference>
<reference evidence="3 4" key="1">
    <citation type="submission" date="2021-01" db="EMBL/GenBank/DDBJ databases">
        <title>Paenibacillus sp.nov. isolated from the rhizosphere soil of tomato plant.</title>
        <authorList>
            <person name="Thin K.K."/>
            <person name="Zhang X."/>
            <person name="He S."/>
        </authorList>
    </citation>
    <scope>NUCLEOTIDE SEQUENCE [LARGE SCALE GENOMIC DNA]</scope>
    <source>
        <strain evidence="3 4">DXFW5</strain>
    </source>
</reference>
<keyword evidence="4" id="KW-1185">Reference proteome</keyword>
<organism evidence="3 4">
    <name type="scientific">Paenibacillus rhizolycopersici</name>
    <dbReference type="NCBI Taxonomy" id="2780073"/>
    <lineage>
        <taxon>Bacteria</taxon>
        <taxon>Bacillati</taxon>
        <taxon>Bacillota</taxon>
        <taxon>Bacilli</taxon>
        <taxon>Bacillales</taxon>
        <taxon>Paenibacillaceae</taxon>
        <taxon>Paenibacillus</taxon>
    </lineage>
</organism>
<dbReference type="InterPro" id="IPR036812">
    <property type="entry name" value="NAD(P)_OxRdtase_dom_sf"/>
</dbReference>
<gene>
    <name evidence="3" type="ORF">IM700_014475</name>
</gene>
<protein>
    <submittedName>
        <fullName evidence="3">Aldo/keto reductase</fullName>
    </submittedName>
</protein>
<sequence length="328" mass="35524">MEKKTLGSTPLQVSPLGFGGWAIGGPFWLDGLPDGWGEVDDTESMRAIETALELGINFLDTADVYGTGHSEEIIGQVLRGRRQDAVIATKFGFTYDSASGNVYTKIDVSPEYIRTACQASLQRLATDYIDLYQIHPGEFSTEQLDSAIDALERLKQEGLIREYGWSTGNTACAEQFALRSSGAAIQHPFNVLSDDSAMVDLCERHGLSSINNSPLAMGLLSGKFTASSSLPAEDVRGSSHEWVLYFKDGKPRAEYLAKLDAVREILTSGGRSLVQGALAWIWGKSARTLPIPGLKNVKQVEEAAKAISFGPLTSAQMNEIEGILRGSK</sequence>
<dbReference type="RefSeq" id="WP_193417690.1">
    <property type="nucleotide sequence ID" value="NZ_JADCNN020000012.1"/>
</dbReference>
<dbReference type="Proteomes" id="UP001516620">
    <property type="component" value="Unassembled WGS sequence"/>
</dbReference>
<evidence type="ECO:0000313" key="4">
    <source>
        <dbReference type="Proteomes" id="UP001516620"/>
    </source>
</evidence>
<evidence type="ECO:0000259" key="2">
    <source>
        <dbReference type="Pfam" id="PF00248"/>
    </source>
</evidence>
<name>A0ABS2HBA3_9BACL</name>
<dbReference type="PANTHER" id="PTHR43364:SF4">
    <property type="entry name" value="NAD(P)-LINKED OXIDOREDUCTASE SUPERFAMILY PROTEIN"/>
    <property type="match status" value="1"/>
</dbReference>
<comment type="caution">
    <text evidence="3">The sequence shown here is derived from an EMBL/GenBank/DDBJ whole genome shotgun (WGS) entry which is preliminary data.</text>
</comment>
<dbReference type="InterPro" id="IPR023210">
    <property type="entry name" value="NADP_OxRdtase_dom"/>
</dbReference>
<accession>A0ABS2HBA3</accession>
<dbReference type="CDD" id="cd19086">
    <property type="entry name" value="AKR_AKR11C1"/>
    <property type="match status" value="1"/>
</dbReference>